<sequence>MANRPRRSRLTQTFAVPDKDDTYDDASIALLDDTGTAEDTDNTSLIDINERIVAFLNDADTQSQSTVPLTPLPVTSATETGAQFLKRKRGSSTPYRGLGQKDKSV</sequence>
<accession>A0A6A7A8P9</accession>
<feature type="compositionally biased region" description="Polar residues" evidence="1">
    <location>
        <begin position="62"/>
        <end position="81"/>
    </location>
</feature>
<reference evidence="2" key="1">
    <citation type="journal article" date="2020" name="Stud. Mycol.">
        <title>101 Dothideomycetes genomes: a test case for predicting lifestyles and emergence of pathogens.</title>
        <authorList>
            <person name="Haridas S."/>
            <person name="Albert R."/>
            <person name="Binder M."/>
            <person name="Bloem J."/>
            <person name="Labutti K."/>
            <person name="Salamov A."/>
            <person name="Andreopoulos B."/>
            <person name="Baker S."/>
            <person name="Barry K."/>
            <person name="Bills G."/>
            <person name="Bluhm B."/>
            <person name="Cannon C."/>
            <person name="Castanera R."/>
            <person name="Culley D."/>
            <person name="Daum C."/>
            <person name="Ezra D."/>
            <person name="Gonzalez J."/>
            <person name="Henrissat B."/>
            <person name="Kuo A."/>
            <person name="Liang C."/>
            <person name="Lipzen A."/>
            <person name="Lutzoni F."/>
            <person name="Magnuson J."/>
            <person name="Mondo S."/>
            <person name="Nolan M."/>
            <person name="Ohm R."/>
            <person name="Pangilinan J."/>
            <person name="Park H.-J."/>
            <person name="Ramirez L."/>
            <person name="Alfaro M."/>
            <person name="Sun H."/>
            <person name="Tritt A."/>
            <person name="Yoshinaga Y."/>
            <person name="Zwiers L.-H."/>
            <person name="Turgeon B."/>
            <person name="Goodwin S."/>
            <person name="Spatafora J."/>
            <person name="Crous P."/>
            <person name="Grigoriev I."/>
        </authorList>
    </citation>
    <scope>NUCLEOTIDE SEQUENCE</scope>
    <source>
        <strain evidence="2">CBS 113818</strain>
    </source>
</reference>
<gene>
    <name evidence="2" type="ORF">CC86DRAFT_403732</name>
</gene>
<dbReference type="OrthoDB" id="3795131at2759"/>
<evidence type="ECO:0000256" key="1">
    <source>
        <dbReference type="SAM" id="MobiDB-lite"/>
    </source>
</evidence>
<dbReference type="Proteomes" id="UP000799424">
    <property type="component" value="Unassembled WGS sequence"/>
</dbReference>
<protein>
    <submittedName>
        <fullName evidence="2">Uncharacterized protein</fullName>
    </submittedName>
</protein>
<dbReference type="AlphaFoldDB" id="A0A6A7A8P9"/>
<proteinExistence type="predicted"/>
<name>A0A6A7A8P9_9PLEO</name>
<keyword evidence="3" id="KW-1185">Reference proteome</keyword>
<evidence type="ECO:0000313" key="3">
    <source>
        <dbReference type="Proteomes" id="UP000799424"/>
    </source>
</evidence>
<dbReference type="EMBL" id="MU006221">
    <property type="protein sequence ID" value="KAF2829077.1"/>
    <property type="molecule type" value="Genomic_DNA"/>
</dbReference>
<organism evidence="2 3">
    <name type="scientific">Ophiobolus disseminans</name>
    <dbReference type="NCBI Taxonomy" id="1469910"/>
    <lineage>
        <taxon>Eukaryota</taxon>
        <taxon>Fungi</taxon>
        <taxon>Dikarya</taxon>
        <taxon>Ascomycota</taxon>
        <taxon>Pezizomycotina</taxon>
        <taxon>Dothideomycetes</taxon>
        <taxon>Pleosporomycetidae</taxon>
        <taxon>Pleosporales</taxon>
        <taxon>Pleosporineae</taxon>
        <taxon>Phaeosphaeriaceae</taxon>
        <taxon>Ophiobolus</taxon>
    </lineage>
</organism>
<evidence type="ECO:0000313" key="2">
    <source>
        <dbReference type="EMBL" id="KAF2829077.1"/>
    </source>
</evidence>
<feature type="region of interest" description="Disordered" evidence="1">
    <location>
        <begin position="62"/>
        <end position="105"/>
    </location>
</feature>